<keyword evidence="4 7" id="KW-0808">Transferase</keyword>
<dbReference type="RefSeq" id="WP_286289274.1">
    <property type="nucleotide sequence ID" value="NZ_JASXSZ010000004.1"/>
</dbReference>
<dbReference type="PANTHER" id="PTHR43179">
    <property type="entry name" value="RHAMNOSYLTRANSFERASE WBBL"/>
    <property type="match status" value="1"/>
</dbReference>
<feature type="domain" description="Galactofuranosyltransferase-2 C-terminal" evidence="6">
    <location>
        <begin position="405"/>
        <end position="585"/>
    </location>
</feature>
<evidence type="ECO:0000259" key="6">
    <source>
        <dbReference type="Pfam" id="PF19320"/>
    </source>
</evidence>
<dbReference type="SUPFAM" id="SSF53448">
    <property type="entry name" value="Nucleotide-diphospho-sugar transferases"/>
    <property type="match status" value="1"/>
</dbReference>
<dbReference type="Gene3D" id="3.90.550.60">
    <property type="match status" value="1"/>
</dbReference>
<dbReference type="EC" id="2.4.-.-" evidence="7"/>
<gene>
    <name evidence="7" type="ORF">QSV35_13330</name>
</gene>
<dbReference type="GO" id="GO:0016757">
    <property type="term" value="F:glycosyltransferase activity"/>
    <property type="evidence" value="ECO:0007669"/>
    <property type="project" value="UniProtKB-KW"/>
</dbReference>
<evidence type="ECO:0000313" key="8">
    <source>
        <dbReference type="Proteomes" id="UP001235064"/>
    </source>
</evidence>
<evidence type="ECO:0000256" key="3">
    <source>
        <dbReference type="ARBA" id="ARBA00022676"/>
    </source>
</evidence>
<dbReference type="Proteomes" id="UP001235064">
    <property type="component" value="Unassembled WGS sequence"/>
</dbReference>
<dbReference type="InterPro" id="IPR029044">
    <property type="entry name" value="Nucleotide-diphossugar_trans"/>
</dbReference>
<dbReference type="Pfam" id="PF17994">
    <property type="entry name" value="Glft2_N"/>
    <property type="match status" value="1"/>
</dbReference>
<evidence type="ECO:0000256" key="4">
    <source>
        <dbReference type="ARBA" id="ARBA00022679"/>
    </source>
</evidence>
<reference evidence="7 8" key="1">
    <citation type="submission" date="2023-06" db="EMBL/GenBank/DDBJ databases">
        <title>Microbacterium sp. nov., isolated from a waste landfill.</title>
        <authorList>
            <person name="Wen W."/>
        </authorList>
    </citation>
    <scope>NUCLEOTIDE SEQUENCE [LARGE SCALE GENOMIC DNA]</scope>
    <source>
        <strain evidence="7 8">ASV49</strain>
    </source>
</reference>
<evidence type="ECO:0000313" key="7">
    <source>
        <dbReference type="EMBL" id="MDL9980319.1"/>
    </source>
</evidence>
<protein>
    <submittedName>
        <fullName evidence="7">Glycosyltransferase</fullName>
        <ecNumber evidence="7">2.4.-.-</ecNumber>
    </submittedName>
</protein>
<keyword evidence="8" id="KW-1185">Reference proteome</keyword>
<evidence type="ECO:0000256" key="1">
    <source>
        <dbReference type="ARBA" id="ARBA00004776"/>
    </source>
</evidence>
<evidence type="ECO:0000259" key="5">
    <source>
        <dbReference type="Pfam" id="PF17994"/>
    </source>
</evidence>
<comment type="caution">
    <text evidence="7">The sequence shown here is derived from an EMBL/GenBank/DDBJ whole genome shotgun (WGS) entry which is preliminary data.</text>
</comment>
<name>A0ABT7N0S9_9MICO</name>
<dbReference type="EMBL" id="JASXSZ010000004">
    <property type="protein sequence ID" value="MDL9980319.1"/>
    <property type="molecule type" value="Genomic_DNA"/>
</dbReference>
<dbReference type="Pfam" id="PF13641">
    <property type="entry name" value="Glyco_tranf_2_3"/>
    <property type="match status" value="1"/>
</dbReference>
<dbReference type="Pfam" id="PF19320">
    <property type="entry name" value="GlfT2_domain3"/>
    <property type="match status" value="1"/>
</dbReference>
<feature type="domain" description="Galactofuranosyltransferase GlfT2 N-terminal" evidence="5">
    <location>
        <begin position="6"/>
        <end position="128"/>
    </location>
</feature>
<sequence length="593" mass="65256">MVFPVEGTGTRAAGLYLRGDADATGRRAARIRAHGRGSFATYFNAFPIGIWRSAAGVDVVTVRLESSAAATHRVVGIGAAGNPRTLTTVDGAGSLTLELGAVPEDATWLWLETDSGAEPVVVSDVDWLVVAPQPLPSRITVSITTMDRVDDCAAVVDALADDELRDTIAEVIVVDQGRESVSSSVPQGRLGNGVPVRVIEQDNLGGSGGFSRGMLEAVHADATHVLLLDDDVRIEPESIRRLASLAAVARDAPLLGAQMLSLIDPTVLHSMGDEMDRRTMWWQAVEPSLVSADLLDHPIESTPALRRFRPVDFNGWWMCLIPIAVVRRIGASMPFFIKWDDAEYGLRAAEAGHRTVTVPGVALWHVPWTAKDDGLDWQAYYQLRNRIVTALLHSRRPRRVLSATWMQDVNHILCLQYGSVHVRIAALRDILAGPDELVETLRGGRARAQRELADAGQVVVDLAGLKTVDVIASAPRGTVRSIERLMRVIVHQLTPARRSAEPLARVPRRSGKWWRLGLMDEVALESAAGRGAFHLRRSRREALRLLAVTVALRIRIWFRWRRLAARYRDAGQRLAGEASWRRIYADTSRTDRV</sequence>
<keyword evidence="3 7" id="KW-0328">Glycosyltransferase</keyword>
<dbReference type="InterPro" id="IPR045699">
    <property type="entry name" value="GlfT2_C"/>
</dbReference>
<dbReference type="InterPro" id="IPR040492">
    <property type="entry name" value="GlfT2_N"/>
</dbReference>
<accession>A0ABT7N0S9</accession>
<comment type="pathway">
    <text evidence="1">Cell wall biogenesis; cell wall polysaccharide biosynthesis.</text>
</comment>
<organism evidence="7 8">
    <name type="scientific">Microbacterium candidum</name>
    <dbReference type="NCBI Taxonomy" id="3041922"/>
    <lineage>
        <taxon>Bacteria</taxon>
        <taxon>Bacillati</taxon>
        <taxon>Actinomycetota</taxon>
        <taxon>Actinomycetes</taxon>
        <taxon>Micrococcales</taxon>
        <taxon>Microbacteriaceae</taxon>
        <taxon>Microbacterium</taxon>
    </lineage>
</organism>
<proteinExistence type="inferred from homology"/>
<comment type="similarity">
    <text evidence="2">Belongs to the glycosyltransferase 2 family.</text>
</comment>
<dbReference type="PANTHER" id="PTHR43179:SF12">
    <property type="entry name" value="GALACTOFURANOSYLTRANSFERASE GLFT2"/>
    <property type="match status" value="1"/>
</dbReference>
<evidence type="ECO:0000256" key="2">
    <source>
        <dbReference type="ARBA" id="ARBA00006739"/>
    </source>
</evidence>